<dbReference type="InterPro" id="IPR036291">
    <property type="entry name" value="NAD(P)-bd_dom_sf"/>
</dbReference>
<dbReference type="PANTHER" id="PTHR42901:SF1">
    <property type="entry name" value="ALCOHOL DEHYDROGENASE"/>
    <property type="match status" value="1"/>
</dbReference>
<dbReference type="STRING" id="33960.TY91_07680"/>
<comment type="similarity">
    <text evidence="1">Belongs to the short-chain dehydrogenases/reductases (SDR) family.</text>
</comment>
<protein>
    <submittedName>
        <fullName evidence="3">Short-chain dehydrogenase</fullName>
    </submittedName>
</protein>
<dbReference type="Pfam" id="PF00106">
    <property type="entry name" value="adh_short"/>
    <property type="match status" value="1"/>
</dbReference>
<dbReference type="EMBL" id="AYYR01000013">
    <property type="protein sequence ID" value="KRM77263.1"/>
    <property type="molecule type" value="Genomic_DNA"/>
</dbReference>
<comment type="caution">
    <text evidence="3">The sequence shown here is derived from an EMBL/GenBank/DDBJ whole genome shotgun (WGS) entry which is preliminary data.</text>
</comment>
<evidence type="ECO:0000256" key="1">
    <source>
        <dbReference type="ARBA" id="ARBA00006484"/>
    </source>
</evidence>
<gene>
    <name evidence="3" type="ORF">FC82_GL000508</name>
</gene>
<evidence type="ECO:0000313" key="4">
    <source>
        <dbReference type="Proteomes" id="UP000051845"/>
    </source>
</evidence>
<dbReference type="PATRIC" id="fig|1423733.4.peg.530"/>
<reference evidence="3 4" key="1">
    <citation type="journal article" date="2015" name="Genome Announc.">
        <title>Expanding the biotechnology potential of lactobacilli through comparative genomics of 213 strains and associated genera.</title>
        <authorList>
            <person name="Sun Z."/>
            <person name="Harris H.M."/>
            <person name="McCann A."/>
            <person name="Guo C."/>
            <person name="Argimon S."/>
            <person name="Zhang W."/>
            <person name="Yang X."/>
            <person name="Jeffery I.B."/>
            <person name="Cooney J.C."/>
            <person name="Kagawa T.F."/>
            <person name="Liu W."/>
            <person name="Song Y."/>
            <person name="Salvetti E."/>
            <person name="Wrobel A."/>
            <person name="Rasinkangas P."/>
            <person name="Parkhill J."/>
            <person name="Rea M.C."/>
            <person name="O'Sullivan O."/>
            <person name="Ritari J."/>
            <person name="Douillard F.P."/>
            <person name="Paul Ross R."/>
            <person name="Yang R."/>
            <person name="Briner A.E."/>
            <person name="Felis G.E."/>
            <person name="de Vos W.M."/>
            <person name="Barrangou R."/>
            <person name="Klaenhammer T.R."/>
            <person name="Caufield P.W."/>
            <person name="Cui Y."/>
            <person name="Zhang H."/>
            <person name="O'Toole P.W."/>
        </authorList>
    </citation>
    <scope>NUCLEOTIDE SEQUENCE [LARGE SCALE GENOMIC DNA]</scope>
    <source>
        <strain evidence="3 4">DSM 20515</strain>
    </source>
</reference>
<name>A0A0R2BCD0_SECCO</name>
<dbReference type="Proteomes" id="UP000051845">
    <property type="component" value="Unassembled WGS sequence"/>
</dbReference>
<dbReference type="Gene3D" id="3.40.50.720">
    <property type="entry name" value="NAD(P)-binding Rossmann-like Domain"/>
    <property type="match status" value="1"/>
</dbReference>
<sequence length="254" mass="28128">MINMTKQNQPYVVITGASAGIGAASAKKFAGLGYNLVLVARRLDRLKALKHEIQTVHADVAVVTVQQDLAMISDLPKMYQRINDKYQIKVWVNNAGFGKIKALDEYDLTEVTQMVQTNSEAVAVLTTLFTKDHETEDVQLVNVSSRAGYHVWPNTVMYSATKFFVGALTEGLDSELQRRGLAMRAKVLAPNATETEFQRVAKNLDHDVDYSEVFDKYNTSDGLADFLVALLDSDAAVGFVNDEYELELSGSRLP</sequence>
<dbReference type="AlphaFoldDB" id="A0A0R2BCD0"/>
<dbReference type="PRINTS" id="PR00081">
    <property type="entry name" value="GDHRDH"/>
</dbReference>
<dbReference type="GO" id="GO:0016491">
    <property type="term" value="F:oxidoreductase activity"/>
    <property type="evidence" value="ECO:0007669"/>
    <property type="project" value="UniProtKB-KW"/>
</dbReference>
<accession>A0A0R2BCD0</accession>
<evidence type="ECO:0000256" key="2">
    <source>
        <dbReference type="ARBA" id="ARBA00023002"/>
    </source>
</evidence>
<keyword evidence="2" id="KW-0560">Oxidoreductase</keyword>
<organism evidence="3 4">
    <name type="scientific">Secundilactobacillus collinoides DSM 20515 = JCM 1123</name>
    <dbReference type="NCBI Taxonomy" id="1423733"/>
    <lineage>
        <taxon>Bacteria</taxon>
        <taxon>Bacillati</taxon>
        <taxon>Bacillota</taxon>
        <taxon>Bacilli</taxon>
        <taxon>Lactobacillales</taxon>
        <taxon>Lactobacillaceae</taxon>
        <taxon>Secundilactobacillus</taxon>
    </lineage>
</organism>
<dbReference type="PANTHER" id="PTHR42901">
    <property type="entry name" value="ALCOHOL DEHYDROGENASE"/>
    <property type="match status" value="1"/>
</dbReference>
<proteinExistence type="inferred from homology"/>
<dbReference type="InterPro" id="IPR002347">
    <property type="entry name" value="SDR_fam"/>
</dbReference>
<dbReference type="SUPFAM" id="SSF51735">
    <property type="entry name" value="NAD(P)-binding Rossmann-fold domains"/>
    <property type="match status" value="1"/>
</dbReference>
<evidence type="ECO:0000313" key="3">
    <source>
        <dbReference type="EMBL" id="KRM77263.1"/>
    </source>
</evidence>